<comment type="caution">
    <text evidence="5">The sequence shown here is derived from an EMBL/GenBank/DDBJ whole genome shotgun (WGS) entry which is preliminary data.</text>
</comment>
<keyword evidence="3" id="KW-0812">Transmembrane</keyword>
<dbReference type="EMBL" id="SNSC02000022">
    <property type="protein sequence ID" value="TID14630.1"/>
    <property type="molecule type" value="Genomic_DNA"/>
</dbReference>
<protein>
    <submittedName>
        <fullName evidence="5">ATP synthase subunit gamma</fullName>
    </submittedName>
</protein>
<keyword evidence="3" id="KW-1133">Transmembrane helix</keyword>
<dbReference type="PANTHER" id="PTHR34502">
    <property type="entry name" value="DUF6594 DOMAIN-CONTAINING PROTEIN-RELATED"/>
    <property type="match status" value="1"/>
</dbReference>
<organism evidence="5 6">
    <name type="scientific">Venturia nashicola</name>
    <dbReference type="NCBI Taxonomy" id="86259"/>
    <lineage>
        <taxon>Eukaryota</taxon>
        <taxon>Fungi</taxon>
        <taxon>Dikarya</taxon>
        <taxon>Ascomycota</taxon>
        <taxon>Pezizomycotina</taxon>
        <taxon>Dothideomycetes</taxon>
        <taxon>Pleosporomycetidae</taxon>
        <taxon>Venturiales</taxon>
        <taxon>Venturiaceae</taxon>
        <taxon>Venturia</taxon>
    </lineage>
</organism>
<dbReference type="InterPro" id="IPR046529">
    <property type="entry name" value="DUF6594"/>
</dbReference>
<evidence type="ECO:0000259" key="4">
    <source>
        <dbReference type="Pfam" id="PF20237"/>
    </source>
</evidence>
<feature type="region of interest" description="Disordered" evidence="2">
    <location>
        <begin position="1"/>
        <end position="47"/>
    </location>
</feature>
<evidence type="ECO:0000313" key="5">
    <source>
        <dbReference type="EMBL" id="TID14630.1"/>
    </source>
</evidence>
<sequence length="409" mass="45566">MTKDENDSRVLPPPERSLSESSTLDQAWSPKQPGQDRPETFSIPINEREEKKEFEKRICLDDHNRAVHGYPKLATFMAHEPGGAIARRFASLNLRVLLYKQAEIVCLEHELDELETKFRDKKDLHHSVKALIHAEAGSEGKELWDKIQSIDVALERYNRLLLEQKALYELPSADHIDINDLNNFANNEEAGGEWLAHPENTIWAIVEDNGKRLAEQKDLVRLSGSERYTDPFTQWLWGPFLQFFHRIYSKFSDADGADGSYDYNSAAGILVLARATSMALASLLPTVSILALYHINNDLWRIGFIAIFSVVFTACLSFFTAATRIEIFIASIGLASVQVVFIGNLLTSSSAPTTSTKSKPKVGAHSNRIMASFLASANLFNVQAPAPKNAPNMLARVQTAACDTSFGGQ</sequence>
<feature type="transmembrane region" description="Helical" evidence="3">
    <location>
        <begin position="271"/>
        <end position="293"/>
    </location>
</feature>
<keyword evidence="3" id="KW-0472">Membrane</keyword>
<dbReference type="Pfam" id="PF20237">
    <property type="entry name" value="DUF6594"/>
    <property type="match status" value="1"/>
</dbReference>
<gene>
    <name evidence="5" type="ORF">E6O75_ATG08776</name>
</gene>
<dbReference type="PANTHER" id="PTHR34502:SF5">
    <property type="entry name" value="DUF6594 DOMAIN-CONTAINING PROTEIN"/>
    <property type="match status" value="1"/>
</dbReference>
<feature type="transmembrane region" description="Helical" evidence="3">
    <location>
        <begin position="327"/>
        <end position="346"/>
    </location>
</feature>
<evidence type="ECO:0000256" key="1">
    <source>
        <dbReference type="SAM" id="Coils"/>
    </source>
</evidence>
<feature type="transmembrane region" description="Helical" evidence="3">
    <location>
        <begin position="299"/>
        <end position="320"/>
    </location>
</feature>
<accession>A0A4Z1P0K1</accession>
<dbReference type="AlphaFoldDB" id="A0A4Z1P0K1"/>
<evidence type="ECO:0000313" key="6">
    <source>
        <dbReference type="Proteomes" id="UP000298493"/>
    </source>
</evidence>
<evidence type="ECO:0000256" key="2">
    <source>
        <dbReference type="SAM" id="MobiDB-lite"/>
    </source>
</evidence>
<reference evidence="5 6" key="1">
    <citation type="submission" date="2019-04" db="EMBL/GenBank/DDBJ databases">
        <title>High contiguity whole genome sequence and gene annotation resource for two Venturia nashicola isolates.</title>
        <authorList>
            <person name="Prokchorchik M."/>
            <person name="Won K."/>
            <person name="Lee Y."/>
            <person name="Choi E.D."/>
            <person name="Segonzac C."/>
            <person name="Sohn K.H."/>
        </authorList>
    </citation>
    <scope>NUCLEOTIDE SEQUENCE [LARGE SCALE GENOMIC DNA]</scope>
    <source>
        <strain evidence="5 6">PRI2</strain>
    </source>
</reference>
<feature type="coiled-coil region" evidence="1">
    <location>
        <begin position="97"/>
        <end position="124"/>
    </location>
</feature>
<dbReference type="Proteomes" id="UP000298493">
    <property type="component" value="Unassembled WGS sequence"/>
</dbReference>
<feature type="domain" description="DUF6594" evidence="4">
    <location>
        <begin position="70"/>
        <end position="339"/>
    </location>
</feature>
<keyword evidence="1" id="KW-0175">Coiled coil</keyword>
<proteinExistence type="predicted"/>
<name>A0A4Z1P0K1_9PEZI</name>
<keyword evidence="6" id="KW-1185">Reference proteome</keyword>
<evidence type="ECO:0000256" key="3">
    <source>
        <dbReference type="SAM" id="Phobius"/>
    </source>
</evidence>
<dbReference type="STRING" id="86259.A0A4Z1P0K1"/>